<evidence type="ECO:0000313" key="2">
    <source>
        <dbReference type="EMBL" id="SEM42698.1"/>
    </source>
</evidence>
<sequence>MRAKMIGGLLMLGLLSAGCGGAATEPAVDAEALEGQEQTLAAPACAAGYTEYLIWDCERTCPRSGNANVLNRYCTNGTDEYLAGAVSRSCGACY</sequence>
<dbReference type="OrthoDB" id="5521518at2"/>
<evidence type="ECO:0000313" key="3">
    <source>
        <dbReference type="Proteomes" id="UP000182719"/>
    </source>
</evidence>
<keyword evidence="1" id="KW-0732">Signal</keyword>
<evidence type="ECO:0000256" key="1">
    <source>
        <dbReference type="SAM" id="SignalP"/>
    </source>
</evidence>
<dbReference type="PROSITE" id="PS51257">
    <property type="entry name" value="PROKAR_LIPOPROTEIN"/>
    <property type="match status" value="1"/>
</dbReference>
<proteinExistence type="predicted"/>
<dbReference type="Proteomes" id="UP000182719">
    <property type="component" value="Unassembled WGS sequence"/>
</dbReference>
<feature type="chain" id="PRO_5010296656" description="Lipoprotein" evidence="1">
    <location>
        <begin position="23"/>
        <end position="94"/>
    </location>
</feature>
<protein>
    <recommendedName>
        <fullName evidence="4">Lipoprotein</fullName>
    </recommendedName>
</protein>
<dbReference type="EMBL" id="FOAP01000016">
    <property type="protein sequence ID" value="SEM42698.1"/>
    <property type="molecule type" value="Genomic_DNA"/>
</dbReference>
<organism evidence="2 3">
    <name type="scientific">Stigmatella aurantiaca</name>
    <dbReference type="NCBI Taxonomy" id="41"/>
    <lineage>
        <taxon>Bacteria</taxon>
        <taxon>Pseudomonadati</taxon>
        <taxon>Myxococcota</taxon>
        <taxon>Myxococcia</taxon>
        <taxon>Myxococcales</taxon>
        <taxon>Cystobacterineae</taxon>
        <taxon>Archangiaceae</taxon>
        <taxon>Stigmatella</taxon>
    </lineage>
</organism>
<reference evidence="3" key="1">
    <citation type="submission" date="2016-10" db="EMBL/GenBank/DDBJ databases">
        <authorList>
            <person name="Varghese N."/>
            <person name="Submissions S."/>
        </authorList>
    </citation>
    <scope>NUCLEOTIDE SEQUENCE [LARGE SCALE GENOMIC DNA]</scope>
    <source>
        <strain evidence="3">DSM 17044</strain>
    </source>
</reference>
<gene>
    <name evidence="2" type="ORF">SAMN05444354_116154</name>
</gene>
<dbReference type="AlphaFoldDB" id="A0A1H7YBI5"/>
<dbReference type="RefSeq" id="WP_075009356.1">
    <property type="nucleotide sequence ID" value="NZ_FOAP01000016.1"/>
</dbReference>
<accession>A0A1H7YBI5</accession>
<name>A0A1H7YBI5_STIAU</name>
<keyword evidence="3" id="KW-1185">Reference proteome</keyword>
<feature type="signal peptide" evidence="1">
    <location>
        <begin position="1"/>
        <end position="22"/>
    </location>
</feature>
<evidence type="ECO:0008006" key="4">
    <source>
        <dbReference type="Google" id="ProtNLM"/>
    </source>
</evidence>